<proteinExistence type="predicted"/>
<evidence type="ECO:0000313" key="2">
    <source>
        <dbReference type="Proteomes" id="UP000075430"/>
    </source>
</evidence>
<dbReference type="Proteomes" id="UP000075430">
    <property type="component" value="Unassembled WGS sequence"/>
</dbReference>
<sequence>MGEYKKYKEVYFSGKITFYKKDYDDNKKHHEKDKMYTTRNKHDDKYDYIVEYKRNCNRNNCK</sequence>
<evidence type="ECO:0000313" key="1">
    <source>
        <dbReference type="EMBL" id="KXZ22457.1"/>
    </source>
</evidence>
<name>A0A150FB31_9BACI</name>
<organism evidence="1 2">
    <name type="scientific">Bacillus nakamurai</name>
    <dbReference type="NCBI Taxonomy" id="1793963"/>
    <lineage>
        <taxon>Bacteria</taxon>
        <taxon>Bacillati</taxon>
        <taxon>Bacillota</taxon>
        <taxon>Bacilli</taxon>
        <taxon>Bacillales</taxon>
        <taxon>Bacillaceae</taxon>
        <taxon>Bacillus</taxon>
    </lineage>
</organism>
<protein>
    <submittedName>
        <fullName evidence="1">Uncharacterized protein</fullName>
    </submittedName>
</protein>
<comment type="caution">
    <text evidence="1">The sequence shown here is derived from an EMBL/GenBank/DDBJ whole genome shotgun (WGS) entry which is preliminary data.</text>
</comment>
<reference evidence="2" key="1">
    <citation type="submission" date="2016-02" db="EMBL/GenBank/DDBJ databases">
        <authorList>
            <person name="Dunlap C."/>
        </authorList>
    </citation>
    <scope>NUCLEOTIDE SEQUENCE [LARGE SCALE GENOMIC DNA]</scope>
    <source>
        <strain evidence="2">NRRL B-41092</strain>
    </source>
</reference>
<keyword evidence="2" id="KW-1185">Reference proteome</keyword>
<dbReference type="AlphaFoldDB" id="A0A150FB31"/>
<dbReference type="EMBL" id="LSBA01000005">
    <property type="protein sequence ID" value="KXZ22457.1"/>
    <property type="molecule type" value="Genomic_DNA"/>
</dbReference>
<accession>A0A150FB31</accession>
<gene>
    <name evidence="1" type="ORF">AXI58_10795</name>
</gene>